<dbReference type="InterPro" id="IPR052929">
    <property type="entry name" value="RNase_H-like_EbsB-rel"/>
</dbReference>
<dbReference type="SUPFAM" id="SSF53098">
    <property type="entry name" value="Ribonuclease H-like"/>
    <property type="match status" value="1"/>
</dbReference>
<dbReference type="InParanoid" id="A0A6P9EG87"/>
<dbReference type="GeneID" id="118348876"/>
<dbReference type="GO" id="GO:0003676">
    <property type="term" value="F:nucleic acid binding"/>
    <property type="evidence" value="ECO:0007669"/>
    <property type="project" value="InterPro"/>
</dbReference>
<dbReference type="GO" id="GO:0004523">
    <property type="term" value="F:RNA-DNA hybrid ribonuclease activity"/>
    <property type="evidence" value="ECO:0007669"/>
    <property type="project" value="InterPro"/>
</dbReference>
<feature type="domain" description="RNase H type-1" evidence="1">
    <location>
        <begin position="18"/>
        <end position="140"/>
    </location>
</feature>
<proteinExistence type="predicted"/>
<dbReference type="RefSeq" id="XP_035547305.1">
    <property type="nucleotide sequence ID" value="XM_035691412.1"/>
</dbReference>
<dbReference type="InterPro" id="IPR002156">
    <property type="entry name" value="RNaseH_domain"/>
</dbReference>
<evidence type="ECO:0000259" key="1">
    <source>
        <dbReference type="Pfam" id="PF13456"/>
    </source>
</evidence>
<dbReference type="KEGG" id="jre:118348876"/>
<dbReference type="OrthoDB" id="1906820at2759"/>
<dbReference type="CDD" id="cd06222">
    <property type="entry name" value="RNase_H_like"/>
    <property type="match status" value="1"/>
</dbReference>
<dbReference type="PANTHER" id="PTHR47074">
    <property type="entry name" value="BNAC02G40300D PROTEIN"/>
    <property type="match status" value="1"/>
</dbReference>
<dbReference type="InterPro" id="IPR044730">
    <property type="entry name" value="RNase_H-like_dom_plant"/>
</dbReference>
<name>A0A6P9EG87_JUGRE</name>
<evidence type="ECO:0000313" key="3">
    <source>
        <dbReference type="RefSeq" id="XP_035547305.1"/>
    </source>
</evidence>
<dbReference type="PANTHER" id="PTHR47074:SF48">
    <property type="entry name" value="POLYNUCLEOTIDYL TRANSFERASE, RIBONUCLEASE H-LIKE SUPERFAMILY PROTEIN"/>
    <property type="match status" value="1"/>
</dbReference>
<dbReference type="Gene3D" id="3.30.420.10">
    <property type="entry name" value="Ribonuclease H-like superfamily/Ribonuclease H"/>
    <property type="match status" value="1"/>
</dbReference>
<reference evidence="3" key="1">
    <citation type="submission" date="2025-08" db="UniProtKB">
        <authorList>
            <consortium name="RefSeq"/>
        </authorList>
    </citation>
    <scope>IDENTIFICATION</scope>
    <source>
        <tissue evidence="3">Leaves</tissue>
    </source>
</reference>
<accession>A0A6P9EG87</accession>
<sequence length="169" mass="19141">MSAIKQWKKPKDGWLKANFDAAIDEQNCVVGLGIIIRNSKGEVMAAYSEPQRMKAKAVLVEAIALRRTIEVCKEMGFNKVVFEGDTLVMINALKENVVCWTWYGQVVEEVKSSLKELLHWKIQFVRRDGNMIAHKLAKFALNIGNLTCWIEECPVFISSLVAFDMACND</sequence>
<evidence type="ECO:0000313" key="2">
    <source>
        <dbReference type="Proteomes" id="UP000235220"/>
    </source>
</evidence>
<dbReference type="AlphaFoldDB" id="A0A6P9EG87"/>
<dbReference type="Pfam" id="PF13456">
    <property type="entry name" value="RVT_3"/>
    <property type="match status" value="1"/>
</dbReference>
<dbReference type="InterPro" id="IPR012337">
    <property type="entry name" value="RNaseH-like_sf"/>
</dbReference>
<organism evidence="2 3">
    <name type="scientific">Juglans regia</name>
    <name type="common">English walnut</name>
    <dbReference type="NCBI Taxonomy" id="51240"/>
    <lineage>
        <taxon>Eukaryota</taxon>
        <taxon>Viridiplantae</taxon>
        <taxon>Streptophyta</taxon>
        <taxon>Embryophyta</taxon>
        <taxon>Tracheophyta</taxon>
        <taxon>Spermatophyta</taxon>
        <taxon>Magnoliopsida</taxon>
        <taxon>eudicotyledons</taxon>
        <taxon>Gunneridae</taxon>
        <taxon>Pentapetalae</taxon>
        <taxon>rosids</taxon>
        <taxon>fabids</taxon>
        <taxon>Fagales</taxon>
        <taxon>Juglandaceae</taxon>
        <taxon>Juglans</taxon>
    </lineage>
</organism>
<protein>
    <submittedName>
        <fullName evidence="3">Uncharacterized protein LOC118348876</fullName>
    </submittedName>
</protein>
<dbReference type="Proteomes" id="UP000235220">
    <property type="component" value="Chromosome 7"/>
</dbReference>
<keyword evidence="2" id="KW-1185">Reference proteome</keyword>
<dbReference type="InterPro" id="IPR036397">
    <property type="entry name" value="RNaseH_sf"/>
</dbReference>
<gene>
    <name evidence="3" type="primary">LOC118348876</name>
</gene>